<comment type="catalytic activity">
    <reaction evidence="11">
        <text>2,5-diamino-6-(1-D-ribitylamino)pyrimidin-4(3H)-one 5'-phosphate + NAD(+) = 2,5-diamino-6-(1-D-ribosylamino)pyrimidin-4(3H)-one 5'-phosphate + NADH + H(+)</text>
        <dbReference type="Rhea" id="RHEA:27274"/>
        <dbReference type="ChEBI" id="CHEBI:15378"/>
        <dbReference type="ChEBI" id="CHEBI:57540"/>
        <dbReference type="ChEBI" id="CHEBI:57945"/>
        <dbReference type="ChEBI" id="CHEBI:58890"/>
        <dbReference type="ChEBI" id="CHEBI:59545"/>
        <dbReference type="EC" id="1.1.1.302"/>
    </reaction>
</comment>
<evidence type="ECO:0000256" key="4">
    <source>
        <dbReference type="ARBA" id="ARBA00012851"/>
    </source>
</evidence>
<evidence type="ECO:0000256" key="3">
    <source>
        <dbReference type="ARBA" id="ARBA00009723"/>
    </source>
</evidence>
<evidence type="ECO:0000256" key="12">
    <source>
        <dbReference type="ARBA" id="ARBA00049020"/>
    </source>
</evidence>
<dbReference type="InterPro" id="IPR002734">
    <property type="entry name" value="RibDG_C"/>
</dbReference>
<evidence type="ECO:0000313" key="15">
    <source>
        <dbReference type="Proteomes" id="UP001388673"/>
    </source>
</evidence>
<evidence type="ECO:0000256" key="11">
    <source>
        <dbReference type="ARBA" id="ARBA00047550"/>
    </source>
</evidence>
<dbReference type="AlphaFoldDB" id="A0AAW0YJL2"/>
<reference evidence="14 15" key="1">
    <citation type="journal article" date="2024" name="bioRxiv">
        <title>Comparative genomics of Cryptococcus and Kwoniella reveals pathogenesis evolution and contrasting karyotype dynamics via intercentromeric recombination or chromosome fusion.</title>
        <authorList>
            <person name="Coelho M.A."/>
            <person name="David-Palma M."/>
            <person name="Shea T."/>
            <person name="Bowers K."/>
            <person name="McGinley-Smith S."/>
            <person name="Mohammad A.W."/>
            <person name="Gnirke A."/>
            <person name="Yurkov A.M."/>
            <person name="Nowrousian M."/>
            <person name="Sun S."/>
            <person name="Cuomo C.A."/>
            <person name="Heitman J."/>
        </authorList>
    </citation>
    <scope>NUCLEOTIDE SEQUENCE [LARGE SCALE GENOMIC DNA]</scope>
    <source>
        <strain evidence="14 15">CBS 13917</strain>
    </source>
</reference>
<dbReference type="GeneID" id="92181648"/>
<dbReference type="SUPFAM" id="SSF53597">
    <property type="entry name" value="Dihydrofolate reductase-like"/>
    <property type="match status" value="1"/>
</dbReference>
<evidence type="ECO:0000256" key="10">
    <source>
        <dbReference type="ARBA" id="ARBA00031630"/>
    </source>
</evidence>
<dbReference type="GO" id="GO:0008703">
    <property type="term" value="F:5-amino-6-(5-phosphoribosylamino)uracil reductase activity"/>
    <property type="evidence" value="ECO:0007669"/>
    <property type="project" value="InterPro"/>
</dbReference>
<evidence type="ECO:0000256" key="2">
    <source>
        <dbReference type="ARBA" id="ARBA00005104"/>
    </source>
</evidence>
<dbReference type="PANTHER" id="PTHR38011">
    <property type="entry name" value="DIHYDROFOLATE REDUCTASE FAMILY PROTEIN (AFU_ORTHOLOGUE AFUA_8G06820)"/>
    <property type="match status" value="1"/>
</dbReference>
<dbReference type="PANTHER" id="PTHR38011:SF7">
    <property type="entry name" value="2,5-DIAMINO-6-RIBOSYLAMINO-4(3H)-PYRIMIDINONE 5'-PHOSPHATE REDUCTASE"/>
    <property type="match status" value="1"/>
</dbReference>
<name>A0AAW0YJL2_9TREE</name>
<comment type="catalytic activity">
    <reaction evidence="12">
        <text>2,5-diamino-6-(1-D-ribitylamino)pyrimidin-4(3H)-one 5'-phosphate + NADP(+) = 2,5-diamino-6-(1-D-ribosylamino)pyrimidin-4(3H)-one 5'-phosphate + NADPH + H(+)</text>
        <dbReference type="Rhea" id="RHEA:27278"/>
        <dbReference type="ChEBI" id="CHEBI:15378"/>
        <dbReference type="ChEBI" id="CHEBI:57783"/>
        <dbReference type="ChEBI" id="CHEBI:58349"/>
        <dbReference type="ChEBI" id="CHEBI:58890"/>
        <dbReference type="ChEBI" id="CHEBI:59545"/>
        <dbReference type="EC" id="1.1.1.302"/>
    </reaction>
</comment>
<evidence type="ECO:0000256" key="5">
    <source>
        <dbReference type="ARBA" id="ARBA00015035"/>
    </source>
</evidence>
<sequence>MTSPPPFLAQHLPLDKATASRPHITVTWAQSLDSKIAGVGGKRVILSGSESMLMTHWMRTMHDAIMIGINTLILDDPRLQINLLPASPNLRPPQPLILDPHLRFPPSARLLTEYLTKPSQRSISLHQPWIICSDQVSHFKIRALEGSGARIIPVKVDESGRIPPSSLPTVLGELGLRSVMIEGGSKVLSQFLSCKDKREDGSPLVDSVVVTVAPTFIGDGVGVVPEGEDKGLPPLRTLHTETMGKDAVMVCAIDI</sequence>
<dbReference type="RefSeq" id="XP_066801903.1">
    <property type="nucleotide sequence ID" value="XM_066947489.1"/>
</dbReference>
<proteinExistence type="inferred from homology"/>
<evidence type="ECO:0000256" key="7">
    <source>
        <dbReference type="ARBA" id="ARBA00022857"/>
    </source>
</evidence>
<comment type="pathway">
    <text evidence="2">Cofactor biosynthesis; riboflavin biosynthesis.</text>
</comment>
<dbReference type="Pfam" id="PF01872">
    <property type="entry name" value="RibD_C"/>
    <property type="match status" value="1"/>
</dbReference>
<dbReference type="KEGG" id="kne:92181648"/>
<evidence type="ECO:0000259" key="13">
    <source>
        <dbReference type="Pfam" id="PF01872"/>
    </source>
</evidence>
<dbReference type="EMBL" id="JBCAWK010000008">
    <property type="protein sequence ID" value="KAK8850472.1"/>
    <property type="molecule type" value="Genomic_DNA"/>
</dbReference>
<comment type="caution">
    <text evidence="14">The sequence shown here is derived from an EMBL/GenBank/DDBJ whole genome shotgun (WGS) entry which is preliminary data.</text>
</comment>
<dbReference type="InterPro" id="IPR050765">
    <property type="entry name" value="Riboflavin_Biosynth_HTPR"/>
</dbReference>
<comment type="similarity">
    <text evidence="3">Belongs to the HTP reductase family.</text>
</comment>
<evidence type="ECO:0000256" key="1">
    <source>
        <dbReference type="ARBA" id="ARBA00003555"/>
    </source>
</evidence>
<protein>
    <recommendedName>
        <fullName evidence="5">2,5-diamino-6-ribosylamino-4(3H)-pyrimidinone 5'-phosphate reductase</fullName>
        <ecNumber evidence="4">1.1.1.302</ecNumber>
    </recommendedName>
    <alternativeName>
        <fullName evidence="10">2,5-diamino-6-(5-phospho-D-ribosylamino)pyrimidin-4(3H)-one reductase</fullName>
    </alternativeName>
    <alternativeName>
        <fullName evidence="9">2,5-diamino-6-ribitylamino-4(3H)-pyrimidinone 5'-phosphate synthase</fullName>
    </alternativeName>
</protein>
<accession>A0AAW0YJL2</accession>
<keyword evidence="6" id="KW-0686">Riboflavin biosynthesis</keyword>
<keyword evidence="15" id="KW-1185">Reference proteome</keyword>
<evidence type="ECO:0000256" key="6">
    <source>
        <dbReference type="ARBA" id="ARBA00022619"/>
    </source>
</evidence>
<organism evidence="14 15">
    <name type="scientific">Kwoniella newhampshirensis</name>
    <dbReference type="NCBI Taxonomy" id="1651941"/>
    <lineage>
        <taxon>Eukaryota</taxon>
        <taxon>Fungi</taxon>
        <taxon>Dikarya</taxon>
        <taxon>Basidiomycota</taxon>
        <taxon>Agaricomycotina</taxon>
        <taxon>Tremellomycetes</taxon>
        <taxon>Tremellales</taxon>
        <taxon>Cryptococcaceae</taxon>
        <taxon>Kwoniella</taxon>
    </lineage>
</organism>
<dbReference type="Proteomes" id="UP001388673">
    <property type="component" value="Unassembled WGS sequence"/>
</dbReference>
<evidence type="ECO:0000256" key="8">
    <source>
        <dbReference type="ARBA" id="ARBA00023002"/>
    </source>
</evidence>
<dbReference type="Gene3D" id="3.40.430.10">
    <property type="entry name" value="Dihydrofolate Reductase, subunit A"/>
    <property type="match status" value="1"/>
</dbReference>
<keyword evidence="7" id="KW-0521">NADP</keyword>
<dbReference type="GO" id="GO:0009231">
    <property type="term" value="P:riboflavin biosynthetic process"/>
    <property type="evidence" value="ECO:0007669"/>
    <property type="project" value="UniProtKB-KW"/>
</dbReference>
<dbReference type="InterPro" id="IPR024072">
    <property type="entry name" value="DHFR-like_dom_sf"/>
</dbReference>
<evidence type="ECO:0000256" key="9">
    <source>
        <dbReference type="ARBA" id="ARBA00030073"/>
    </source>
</evidence>
<keyword evidence="8" id="KW-0560">Oxidoreductase</keyword>
<gene>
    <name evidence="14" type="ORF">IAR55_004390</name>
</gene>
<comment type="function">
    <text evidence="1">Catalyzes an early step in riboflavin biosynthesis, the NADPH-dependent reduction of the ribose side chain of 2,5-diamino-6-ribosylamino-4(3H)-pyrimidinone 5'-phosphate, yielding 2,5-diamino-6-ribitylamino-4(3H)-pyrimidinone 5'-phosphate.</text>
</comment>
<dbReference type="EC" id="1.1.1.302" evidence="4"/>
<evidence type="ECO:0000313" key="14">
    <source>
        <dbReference type="EMBL" id="KAK8850472.1"/>
    </source>
</evidence>
<feature type="domain" description="Bacterial bifunctional deaminase-reductase C-terminal" evidence="13">
    <location>
        <begin position="22"/>
        <end position="248"/>
    </location>
</feature>